<organism evidence="1">
    <name type="scientific">hydrothermal vent metagenome</name>
    <dbReference type="NCBI Taxonomy" id="652676"/>
    <lineage>
        <taxon>unclassified sequences</taxon>
        <taxon>metagenomes</taxon>
        <taxon>ecological metagenomes</taxon>
    </lineage>
</organism>
<dbReference type="NCBIfam" id="TIGR03358">
    <property type="entry name" value="VI_chp_5"/>
    <property type="match status" value="1"/>
</dbReference>
<accession>A0A3B0YHH0</accession>
<name>A0A3B0YHH0_9ZZZZ</name>
<dbReference type="AlphaFoldDB" id="A0A3B0YHH0"/>
<evidence type="ECO:0000313" key="1">
    <source>
        <dbReference type="EMBL" id="VAW74702.1"/>
    </source>
</evidence>
<reference evidence="1" key="1">
    <citation type="submission" date="2018-06" db="EMBL/GenBank/DDBJ databases">
        <authorList>
            <person name="Zhirakovskaya E."/>
        </authorList>
    </citation>
    <scope>NUCLEOTIDE SEQUENCE</scope>
</reference>
<dbReference type="PIRSF" id="PIRSF028301">
    <property type="entry name" value="UCP028301"/>
    <property type="match status" value="1"/>
</dbReference>
<dbReference type="EMBL" id="UOFL01000062">
    <property type="protein sequence ID" value="VAW74702.1"/>
    <property type="molecule type" value="Genomic_DNA"/>
</dbReference>
<dbReference type="PANTHER" id="PTHR35850">
    <property type="entry name" value="CYTOPLASMIC PROTEIN-RELATED"/>
    <property type="match status" value="1"/>
</dbReference>
<dbReference type="Pfam" id="PF05591">
    <property type="entry name" value="T6SS_VipA"/>
    <property type="match status" value="1"/>
</dbReference>
<protein>
    <submittedName>
        <fullName evidence="1">Uncharacterized protein ImpB</fullName>
    </submittedName>
</protein>
<sequence length="170" mass="19225">MANSFQKEIPKARVNITLDLETYGAKKKMELPLKMLVLGDYSNGQTEGPVKERDKININKENFESVLNDMSPALKLSVPNKIANDDSDIAVNLTFDSSKSFNPDKVAEQIPELQSMMAMRNLLKDLKSNLLDNTKFRKELENIVKNQPELENLQKQLEQIIPSDSDNATD</sequence>
<proteinExistence type="predicted"/>
<dbReference type="PANTHER" id="PTHR35850:SF2">
    <property type="entry name" value="TYPE VI SECRETION SYSTEM CONTRACTILE SHEATH SMALL SUBUNIT"/>
    <property type="match status" value="1"/>
</dbReference>
<gene>
    <name evidence="1" type="ORF">MNBD_GAMMA12-3060</name>
</gene>
<dbReference type="InterPro" id="IPR008312">
    <property type="entry name" value="T6SS_TssB1"/>
</dbReference>